<sequence length="106" mass="12173">MYYYYYYYLLSVDYADSRCTEGCALALASYRIWLSGDLVPKLSYIAEIFSNISISEICSYNPSILNAIGNLDGKYRVNVPFSCDCLNNGDYLGPRLYIPCFLWVHL</sequence>
<dbReference type="AlphaFoldDB" id="A0AAN8YUC5"/>
<evidence type="ECO:0000313" key="2">
    <source>
        <dbReference type="Proteomes" id="UP001371456"/>
    </source>
</evidence>
<reference evidence="1 2" key="1">
    <citation type="submission" date="2024-02" db="EMBL/GenBank/DDBJ databases">
        <title>de novo genome assembly of Solanum bulbocastanum strain 11H21.</title>
        <authorList>
            <person name="Hosaka A.J."/>
        </authorList>
    </citation>
    <scope>NUCLEOTIDE SEQUENCE [LARGE SCALE GENOMIC DNA]</scope>
    <source>
        <tissue evidence="1">Young leaves</tissue>
    </source>
</reference>
<name>A0AAN8YUC5_SOLBU</name>
<proteinExistence type="predicted"/>
<comment type="caution">
    <text evidence="1">The sequence shown here is derived from an EMBL/GenBank/DDBJ whole genome shotgun (WGS) entry which is preliminary data.</text>
</comment>
<gene>
    <name evidence="1" type="ORF">RDI58_002671</name>
</gene>
<keyword evidence="2" id="KW-1185">Reference proteome</keyword>
<accession>A0AAN8YUC5</accession>
<dbReference type="Proteomes" id="UP001371456">
    <property type="component" value="Unassembled WGS sequence"/>
</dbReference>
<dbReference type="EMBL" id="JBANQN010000001">
    <property type="protein sequence ID" value="KAK6804887.1"/>
    <property type="molecule type" value="Genomic_DNA"/>
</dbReference>
<organism evidence="1 2">
    <name type="scientific">Solanum bulbocastanum</name>
    <name type="common">Wild potato</name>
    <dbReference type="NCBI Taxonomy" id="147425"/>
    <lineage>
        <taxon>Eukaryota</taxon>
        <taxon>Viridiplantae</taxon>
        <taxon>Streptophyta</taxon>
        <taxon>Embryophyta</taxon>
        <taxon>Tracheophyta</taxon>
        <taxon>Spermatophyta</taxon>
        <taxon>Magnoliopsida</taxon>
        <taxon>eudicotyledons</taxon>
        <taxon>Gunneridae</taxon>
        <taxon>Pentapetalae</taxon>
        <taxon>asterids</taxon>
        <taxon>lamiids</taxon>
        <taxon>Solanales</taxon>
        <taxon>Solanaceae</taxon>
        <taxon>Solanoideae</taxon>
        <taxon>Solaneae</taxon>
        <taxon>Solanum</taxon>
    </lineage>
</organism>
<evidence type="ECO:0000313" key="1">
    <source>
        <dbReference type="EMBL" id="KAK6804887.1"/>
    </source>
</evidence>
<protein>
    <submittedName>
        <fullName evidence="1">Uncharacterized protein</fullName>
    </submittedName>
</protein>